<dbReference type="AlphaFoldDB" id="A0A1C0A5P1"/>
<evidence type="ECO:0000256" key="5">
    <source>
        <dbReference type="RuleBase" id="RU004404"/>
    </source>
</evidence>
<evidence type="ECO:0000259" key="6">
    <source>
        <dbReference type="PROSITE" id="PS50106"/>
    </source>
</evidence>
<dbReference type="Pfam" id="PF03572">
    <property type="entry name" value="Peptidase_S41"/>
    <property type="match status" value="1"/>
</dbReference>
<gene>
    <name evidence="7" type="ORF">U472_14030</name>
</gene>
<comment type="similarity">
    <text evidence="1 5">Belongs to the peptidase S41A family.</text>
</comment>
<dbReference type="Pfam" id="PF22694">
    <property type="entry name" value="CtpB_N-like"/>
    <property type="match status" value="1"/>
</dbReference>
<keyword evidence="2 5" id="KW-0645">Protease</keyword>
<dbReference type="NCBIfam" id="TIGR00225">
    <property type="entry name" value="prc"/>
    <property type="match status" value="1"/>
</dbReference>
<name>A0A1C0A5P1_9FIRM</name>
<dbReference type="Gene3D" id="3.30.750.44">
    <property type="match status" value="1"/>
</dbReference>
<comment type="caution">
    <text evidence="7">The sequence shown here is derived from an EMBL/GenBank/DDBJ whole genome shotgun (WGS) entry which is preliminary data.</text>
</comment>
<dbReference type="GO" id="GO:0004175">
    <property type="term" value="F:endopeptidase activity"/>
    <property type="evidence" value="ECO:0007669"/>
    <property type="project" value="TreeGrafter"/>
</dbReference>
<dbReference type="GO" id="GO:0007165">
    <property type="term" value="P:signal transduction"/>
    <property type="evidence" value="ECO:0007669"/>
    <property type="project" value="TreeGrafter"/>
</dbReference>
<dbReference type="PROSITE" id="PS50106">
    <property type="entry name" value="PDZ"/>
    <property type="match status" value="1"/>
</dbReference>
<evidence type="ECO:0000256" key="2">
    <source>
        <dbReference type="ARBA" id="ARBA00022670"/>
    </source>
</evidence>
<dbReference type="CDD" id="cd07560">
    <property type="entry name" value="Peptidase_S41_CPP"/>
    <property type="match status" value="1"/>
</dbReference>
<evidence type="ECO:0000313" key="7">
    <source>
        <dbReference type="EMBL" id="OCL25461.1"/>
    </source>
</evidence>
<dbReference type="PANTHER" id="PTHR32060:SF30">
    <property type="entry name" value="CARBOXY-TERMINAL PROCESSING PROTEASE CTPA"/>
    <property type="match status" value="1"/>
</dbReference>
<dbReference type="RefSeq" id="WP_068719373.1">
    <property type="nucleotide sequence ID" value="NZ_LWDV01000010.1"/>
</dbReference>
<dbReference type="SUPFAM" id="SSF50156">
    <property type="entry name" value="PDZ domain-like"/>
    <property type="match status" value="1"/>
</dbReference>
<dbReference type="Gene3D" id="3.90.226.10">
    <property type="entry name" value="2-enoyl-CoA Hydratase, Chain A, domain 1"/>
    <property type="match status" value="1"/>
</dbReference>
<dbReference type="InterPro" id="IPR005151">
    <property type="entry name" value="Tail-specific_protease"/>
</dbReference>
<dbReference type="SMART" id="SM00228">
    <property type="entry name" value="PDZ"/>
    <property type="match status" value="1"/>
</dbReference>
<proteinExistence type="inferred from homology"/>
<keyword evidence="8" id="KW-1185">Reference proteome</keyword>
<dbReference type="EMBL" id="LWDV01000010">
    <property type="protein sequence ID" value="OCL25461.1"/>
    <property type="molecule type" value="Genomic_DNA"/>
</dbReference>
<dbReference type="SMART" id="SM00245">
    <property type="entry name" value="TSPc"/>
    <property type="match status" value="1"/>
</dbReference>
<dbReference type="GO" id="GO:0030288">
    <property type="term" value="C:outer membrane-bounded periplasmic space"/>
    <property type="evidence" value="ECO:0007669"/>
    <property type="project" value="TreeGrafter"/>
</dbReference>
<protein>
    <submittedName>
        <fullName evidence="7">Peptidase S41</fullName>
    </submittedName>
</protein>
<dbReference type="CDD" id="cd06782">
    <property type="entry name" value="cpPDZ_CPP-like"/>
    <property type="match status" value="1"/>
</dbReference>
<dbReference type="PANTHER" id="PTHR32060">
    <property type="entry name" value="TAIL-SPECIFIC PROTEASE"/>
    <property type="match status" value="1"/>
</dbReference>
<dbReference type="InterPro" id="IPR041489">
    <property type="entry name" value="PDZ_6"/>
</dbReference>
<dbReference type="InterPro" id="IPR001478">
    <property type="entry name" value="PDZ"/>
</dbReference>
<accession>A0A1C0A5P1</accession>
<evidence type="ECO:0000256" key="4">
    <source>
        <dbReference type="ARBA" id="ARBA00022825"/>
    </source>
</evidence>
<reference evidence="7 8" key="2">
    <citation type="submission" date="2016-08" db="EMBL/GenBank/DDBJ databases">
        <title>Orenia metallireducens sp. nov. strain Z6, a Novel Metal-reducing Firmicute from the Deep Subsurface.</title>
        <authorList>
            <person name="Maxim B.I."/>
            <person name="Kenneth K."/>
            <person name="Flynn T.M."/>
            <person name="Oloughlin E.J."/>
            <person name="Locke R.A."/>
            <person name="Weber J.R."/>
            <person name="Egan S.M."/>
            <person name="Mackie R.I."/>
            <person name="Cann I.K."/>
        </authorList>
    </citation>
    <scope>NUCLEOTIDE SEQUENCE [LARGE SCALE GENOMIC DNA]</scope>
    <source>
        <strain evidence="7 8">Z6</strain>
    </source>
</reference>
<evidence type="ECO:0000313" key="8">
    <source>
        <dbReference type="Proteomes" id="UP000093514"/>
    </source>
</evidence>
<organism evidence="7 8">
    <name type="scientific">Orenia metallireducens</name>
    <dbReference type="NCBI Taxonomy" id="1413210"/>
    <lineage>
        <taxon>Bacteria</taxon>
        <taxon>Bacillati</taxon>
        <taxon>Bacillota</taxon>
        <taxon>Clostridia</taxon>
        <taxon>Halanaerobiales</taxon>
        <taxon>Halobacteroidaceae</taxon>
        <taxon>Orenia</taxon>
    </lineage>
</organism>
<keyword evidence="4 5" id="KW-0720">Serine protease</keyword>
<dbReference type="Proteomes" id="UP000093514">
    <property type="component" value="Unassembled WGS sequence"/>
</dbReference>
<dbReference type="InterPro" id="IPR055210">
    <property type="entry name" value="CtpA/B_N"/>
</dbReference>
<dbReference type="Gene3D" id="2.30.42.10">
    <property type="match status" value="1"/>
</dbReference>
<evidence type="ECO:0000256" key="1">
    <source>
        <dbReference type="ARBA" id="ARBA00009179"/>
    </source>
</evidence>
<dbReference type="OrthoDB" id="9812068at2"/>
<dbReference type="FunFam" id="2.30.42.10:FF:000063">
    <property type="entry name" value="Peptidase, S41 family"/>
    <property type="match status" value="1"/>
</dbReference>
<dbReference type="GO" id="GO:0006508">
    <property type="term" value="P:proteolysis"/>
    <property type="evidence" value="ECO:0007669"/>
    <property type="project" value="UniProtKB-KW"/>
</dbReference>
<sequence>MFKKNRTLGIILILFMLVTAGSVGFFFHKAQANQVSELDMFKKLFVIVDLVKRSYVEETDINTLLTGAIDGMLESLDDPYTVYLPPRDFKNMQEEFDGKYGGIGIVITMKEKQLTVVSPITGTPGERVGLQGGDMIMAIDGVSTKDMPMDDAVGMMKGKPGTEVTLTIKRKAEEESVDETKEFDIDIVREEIELSYVESEMKTDKIGYIRLSQFIDGVGEEIATEIEKLHKKGAKAYILDLRNNPGGLLGEASKVASNFIDKGYVVHVKERQGEKTSIPVYSRITAIDDPLVILVNGGSASASEIVTGAIQDNQRGVIVGEKTFGKGVVQSVIPLSDGSAVKLTTAKYYTPKDRFIHHQGIEPDVEVKYNPDTEADEQLDEAIKILEGKLN</sequence>
<dbReference type="InterPro" id="IPR004447">
    <property type="entry name" value="Peptidase_S41A"/>
</dbReference>
<dbReference type="InterPro" id="IPR029045">
    <property type="entry name" value="ClpP/crotonase-like_dom_sf"/>
</dbReference>
<dbReference type="GO" id="GO:0008236">
    <property type="term" value="F:serine-type peptidase activity"/>
    <property type="evidence" value="ECO:0007669"/>
    <property type="project" value="UniProtKB-KW"/>
</dbReference>
<feature type="domain" description="PDZ" evidence="6">
    <location>
        <begin position="89"/>
        <end position="171"/>
    </location>
</feature>
<dbReference type="InterPro" id="IPR036034">
    <property type="entry name" value="PDZ_sf"/>
</dbReference>
<dbReference type="Pfam" id="PF17820">
    <property type="entry name" value="PDZ_6"/>
    <property type="match status" value="1"/>
</dbReference>
<reference evidence="8" key="1">
    <citation type="submission" date="2016-07" db="EMBL/GenBank/DDBJ databases">
        <authorList>
            <person name="Florea S."/>
            <person name="Webb J.S."/>
            <person name="Jaromczyk J."/>
            <person name="Schardl C.L."/>
        </authorList>
    </citation>
    <scope>NUCLEOTIDE SEQUENCE [LARGE SCALE GENOMIC DNA]</scope>
    <source>
        <strain evidence="8">Z6</strain>
    </source>
</reference>
<keyword evidence="3 5" id="KW-0378">Hydrolase</keyword>
<evidence type="ECO:0000256" key="3">
    <source>
        <dbReference type="ARBA" id="ARBA00022801"/>
    </source>
</evidence>
<dbReference type="SUPFAM" id="SSF52096">
    <property type="entry name" value="ClpP/crotonase"/>
    <property type="match status" value="1"/>
</dbReference>